<keyword evidence="9" id="KW-0443">Lipid metabolism</keyword>
<dbReference type="PANTHER" id="PTHR11351:SF31">
    <property type="entry name" value="DESATURASE 1, ISOFORM A-RELATED"/>
    <property type="match status" value="1"/>
</dbReference>
<evidence type="ECO:0000256" key="6">
    <source>
        <dbReference type="ARBA" id="ARBA00022989"/>
    </source>
</evidence>
<dbReference type="CDD" id="cd03505">
    <property type="entry name" value="Delta9-FADS-like"/>
    <property type="match status" value="1"/>
</dbReference>
<dbReference type="OrthoDB" id="19906at2"/>
<evidence type="ECO:0000256" key="7">
    <source>
        <dbReference type="ARBA" id="ARBA00023002"/>
    </source>
</evidence>
<comment type="subcellular location">
    <subcellularLocation>
        <location evidence="1">Membrane</location>
        <topology evidence="1">Multi-pass membrane protein</topology>
    </subcellularLocation>
</comment>
<keyword evidence="4 12" id="KW-0812">Transmembrane</keyword>
<name>A0A0R3MKU9_9BRAD</name>
<proteinExistence type="inferred from homology"/>
<evidence type="ECO:0000256" key="8">
    <source>
        <dbReference type="ARBA" id="ARBA00023004"/>
    </source>
</evidence>
<keyword evidence="5" id="KW-0276">Fatty acid metabolism</keyword>
<dbReference type="GO" id="GO:0016020">
    <property type="term" value="C:membrane"/>
    <property type="evidence" value="ECO:0007669"/>
    <property type="project" value="UniProtKB-SubCell"/>
</dbReference>
<feature type="transmembrane region" description="Helical" evidence="12">
    <location>
        <begin position="143"/>
        <end position="168"/>
    </location>
</feature>
<dbReference type="PRINTS" id="PR00075">
    <property type="entry name" value="FACDDSATRASE"/>
</dbReference>
<keyword evidence="11" id="KW-0275">Fatty acid biosynthesis</keyword>
<evidence type="ECO:0000256" key="12">
    <source>
        <dbReference type="SAM" id="Phobius"/>
    </source>
</evidence>
<comment type="caution">
    <text evidence="14">The sequence shown here is derived from an EMBL/GenBank/DDBJ whole genome shotgun (WGS) entry which is preliminary data.</text>
</comment>
<dbReference type="InterPro" id="IPR005804">
    <property type="entry name" value="FA_desaturase_dom"/>
</dbReference>
<dbReference type="Proteomes" id="UP000052023">
    <property type="component" value="Unassembled WGS sequence"/>
</dbReference>
<protein>
    <submittedName>
        <fullName evidence="14">Delta 9 acyl-lipid fatty acid desaturase</fullName>
    </submittedName>
</protein>
<evidence type="ECO:0000256" key="3">
    <source>
        <dbReference type="ARBA" id="ARBA00022516"/>
    </source>
</evidence>
<comment type="similarity">
    <text evidence="2">Belongs to the fatty acid desaturase type 2 family.</text>
</comment>
<sequence>MYPQVLPFLLVHAGCVAAFWSGITWQATAICVVLYWLRMFAIGAGYHRYFSHRAYSTSRVFQFILAFLAQSSAQKSVLWWAAKHRHHHLHSDSELDVHSPRHKGFVHSHVGWIFYRQHDATDLVKVSDFASYPELMWLHKFEVLPAVMIAGLCFLIAGWPGLVVGFLWSTVVLYHATFCINSLAHVHGRKRYVTGDDSRNNWLLALVTMGEGWHNNHHAYQSSARQGFRWWEIDVTYYVLVGLSWLGIVWDLKRPPEPVLRNEQRLGSRILSRTAEQLARRFNPEHIAQAIKSSVHETELSSVRDALLLLQQRADLRWNLHPPHMPTRDQLLAAAQEMFAKTRFLDDIVERAYGVLIESVGSLLISPPRLAVANSKSQASMNSGHPSSNG</sequence>
<keyword evidence="10 12" id="KW-0472">Membrane</keyword>
<evidence type="ECO:0000256" key="5">
    <source>
        <dbReference type="ARBA" id="ARBA00022832"/>
    </source>
</evidence>
<dbReference type="GO" id="GO:0006633">
    <property type="term" value="P:fatty acid biosynthetic process"/>
    <property type="evidence" value="ECO:0007669"/>
    <property type="project" value="UniProtKB-KW"/>
</dbReference>
<dbReference type="EMBL" id="LLYA01000203">
    <property type="protein sequence ID" value="KRR18051.1"/>
    <property type="molecule type" value="Genomic_DNA"/>
</dbReference>
<evidence type="ECO:0000313" key="14">
    <source>
        <dbReference type="EMBL" id="KRR18051.1"/>
    </source>
</evidence>
<accession>A0A0R3MKU9</accession>
<evidence type="ECO:0000256" key="10">
    <source>
        <dbReference type="ARBA" id="ARBA00023136"/>
    </source>
</evidence>
<evidence type="ECO:0000256" key="1">
    <source>
        <dbReference type="ARBA" id="ARBA00004141"/>
    </source>
</evidence>
<dbReference type="GO" id="GO:0016717">
    <property type="term" value="F:oxidoreductase activity, acting on paired donors, with oxidation of a pair of donors resulting in the reduction of molecular oxygen to two molecules of water"/>
    <property type="evidence" value="ECO:0007669"/>
    <property type="project" value="InterPro"/>
</dbReference>
<evidence type="ECO:0000313" key="15">
    <source>
        <dbReference type="Proteomes" id="UP000052023"/>
    </source>
</evidence>
<keyword evidence="7" id="KW-0560">Oxidoreductase</keyword>
<evidence type="ECO:0000256" key="2">
    <source>
        <dbReference type="ARBA" id="ARBA00008749"/>
    </source>
</evidence>
<keyword evidence="15" id="KW-1185">Reference proteome</keyword>
<organism evidence="14 15">
    <name type="scientific">Bradyrhizobium retamae</name>
    <dbReference type="NCBI Taxonomy" id="1300035"/>
    <lineage>
        <taxon>Bacteria</taxon>
        <taxon>Pseudomonadati</taxon>
        <taxon>Pseudomonadota</taxon>
        <taxon>Alphaproteobacteria</taxon>
        <taxon>Hyphomicrobiales</taxon>
        <taxon>Nitrobacteraceae</taxon>
        <taxon>Bradyrhizobium</taxon>
    </lineage>
</organism>
<feature type="transmembrane region" description="Helical" evidence="12">
    <location>
        <begin position="6"/>
        <end position="37"/>
    </location>
</feature>
<dbReference type="PANTHER" id="PTHR11351">
    <property type="entry name" value="ACYL-COA DESATURASE"/>
    <property type="match status" value="1"/>
</dbReference>
<keyword evidence="3" id="KW-0444">Lipid biosynthesis</keyword>
<dbReference type="InterPro" id="IPR015876">
    <property type="entry name" value="Acyl-CoA_DS"/>
</dbReference>
<keyword evidence="8" id="KW-0408">Iron</keyword>
<dbReference type="Pfam" id="PF00487">
    <property type="entry name" value="FA_desaturase"/>
    <property type="match status" value="1"/>
</dbReference>
<evidence type="ECO:0000259" key="13">
    <source>
        <dbReference type="Pfam" id="PF00487"/>
    </source>
</evidence>
<dbReference type="AlphaFoldDB" id="A0A0R3MKU9"/>
<reference evidence="14 15" key="1">
    <citation type="submission" date="2014-03" db="EMBL/GenBank/DDBJ databases">
        <title>Bradyrhizobium valentinum sp. nov., isolated from effective nodules of Lupinus mariae-josephae, a lupine endemic of basic-lime soils in Eastern Spain.</title>
        <authorList>
            <person name="Duran D."/>
            <person name="Rey L."/>
            <person name="Navarro A."/>
            <person name="Busquets A."/>
            <person name="Imperial J."/>
            <person name="Ruiz-Argueso T."/>
        </authorList>
    </citation>
    <scope>NUCLEOTIDE SEQUENCE [LARGE SCALE GENOMIC DNA]</scope>
    <source>
        <strain evidence="14 15">Ro19</strain>
    </source>
</reference>
<gene>
    <name evidence="14" type="ORF">CQ13_11380</name>
</gene>
<evidence type="ECO:0000256" key="4">
    <source>
        <dbReference type="ARBA" id="ARBA00022692"/>
    </source>
</evidence>
<keyword evidence="6 12" id="KW-1133">Transmembrane helix</keyword>
<feature type="domain" description="Fatty acid desaturase" evidence="13">
    <location>
        <begin position="24"/>
        <end position="232"/>
    </location>
</feature>
<evidence type="ECO:0000256" key="11">
    <source>
        <dbReference type="ARBA" id="ARBA00023160"/>
    </source>
</evidence>
<evidence type="ECO:0000256" key="9">
    <source>
        <dbReference type="ARBA" id="ARBA00023098"/>
    </source>
</evidence>